<keyword evidence="4" id="KW-1185">Reference proteome</keyword>
<dbReference type="VEuPathDB" id="PlasmoDB:C922_03213"/>
<dbReference type="GeneID" id="20038487"/>
<evidence type="ECO:0000313" key="3">
    <source>
        <dbReference type="EMBL" id="EUD66297.1"/>
    </source>
</evidence>
<feature type="region of interest" description="Disordered" evidence="1">
    <location>
        <begin position="320"/>
        <end position="339"/>
    </location>
</feature>
<feature type="compositionally biased region" description="Basic residues" evidence="1">
    <location>
        <begin position="323"/>
        <end position="334"/>
    </location>
</feature>
<dbReference type="Proteomes" id="UP000030640">
    <property type="component" value="Unassembled WGS sequence"/>
</dbReference>
<dbReference type="RefSeq" id="XP_008817027.1">
    <property type="nucleotide sequence ID" value="XM_008818805.1"/>
</dbReference>
<organism evidence="3 4">
    <name type="scientific">Plasmodium inui San Antonio 1</name>
    <dbReference type="NCBI Taxonomy" id="1237626"/>
    <lineage>
        <taxon>Eukaryota</taxon>
        <taxon>Sar</taxon>
        <taxon>Alveolata</taxon>
        <taxon>Apicomplexa</taxon>
        <taxon>Aconoidasida</taxon>
        <taxon>Haemosporida</taxon>
        <taxon>Plasmodiidae</taxon>
        <taxon>Plasmodium</taxon>
        <taxon>Plasmodium (Plasmodium)</taxon>
    </lineage>
</organism>
<dbReference type="Pfam" id="PF22782">
    <property type="entry name" value="SDE2"/>
    <property type="match status" value="1"/>
</dbReference>
<feature type="compositionally biased region" description="Basic and acidic residues" evidence="1">
    <location>
        <begin position="461"/>
        <end position="470"/>
    </location>
</feature>
<sequence length="482" mass="55680">MTSNYIIHIGNNIVNKRLKINEYLSKNERRIIEKNTSAFFYILINLIFDVPIERFRLVINRKYVFLKKKKKVDVVFTITKKLIIMNNISVKERFLCFGDGRGADGRSADESDGTCCPTPADYIPPECEAPVTDANVSLFPTWRFRPKTVFLDKTIRKNNPLMNEKKDISHHSIMSSLLTNANGEKLLDSIKSLNNYDEPPVQWTSTSIHCLNLLGNIRSEYKEEVKKKLSSYNSFYFKEIKNKMNPFKTKSSEECYCPRGTPHCDTRKVHISGSENNFCQQRSIILIKKSDNKSGINIFDEFLDIYVLFRLKGGKGGFGANLRNKKKKKKKKKKNILDDASRNIRGNRVLLDTIKQTTENLISKREKEQILLEKLNSAPPLIQELSYDNADELENRGAIPRGEPVGQAPDQRRDQSADHHPHGEDAQMQTTFHRRSNLHDIVYNGIVQEGKQKKDKTKKKIDKDKREKSRNLKSIENMYTCL</sequence>
<name>W6ZZG1_9APIC</name>
<dbReference type="AlphaFoldDB" id="W6ZZG1"/>
<evidence type="ECO:0000259" key="2">
    <source>
        <dbReference type="Pfam" id="PF22782"/>
    </source>
</evidence>
<feature type="region of interest" description="Disordered" evidence="1">
    <location>
        <begin position="443"/>
        <end position="482"/>
    </location>
</feature>
<evidence type="ECO:0000256" key="1">
    <source>
        <dbReference type="SAM" id="MobiDB-lite"/>
    </source>
</evidence>
<protein>
    <recommendedName>
        <fullName evidence="2">SDE2-like domain-containing protein</fullName>
    </recommendedName>
</protein>
<gene>
    <name evidence="3" type="ORF">C922_03213</name>
</gene>
<dbReference type="EMBL" id="KI965472">
    <property type="protein sequence ID" value="EUD66297.1"/>
    <property type="molecule type" value="Genomic_DNA"/>
</dbReference>
<proteinExistence type="predicted"/>
<feature type="region of interest" description="Disordered" evidence="1">
    <location>
        <begin position="396"/>
        <end position="430"/>
    </location>
</feature>
<dbReference type="OrthoDB" id="392591at2759"/>
<dbReference type="InterPro" id="IPR053822">
    <property type="entry name" value="SDE2-like_dom"/>
</dbReference>
<feature type="compositionally biased region" description="Basic and acidic residues" evidence="1">
    <location>
        <begin position="410"/>
        <end position="425"/>
    </location>
</feature>
<feature type="domain" description="SDE2-like" evidence="2">
    <location>
        <begin position="313"/>
        <end position="369"/>
    </location>
</feature>
<reference evidence="3 4" key="1">
    <citation type="submission" date="2013-02" db="EMBL/GenBank/DDBJ databases">
        <title>The Genome Sequence of Plasmodium inui San Antonio 1.</title>
        <authorList>
            <consortium name="The Broad Institute Genome Sequencing Platform"/>
            <consortium name="The Broad Institute Genome Sequencing Center for Infectious Disease"/>
            <person name="Neafsey D."/>
            <person name="Cheeseman I."/>
            <person name="Volkman S."/>
            <person name="Adams J."/>
            <person name="Walker B."/>
            <person name="Young S.K."/>
            <person name="Zeng Q."/>
            <person name="Gargeya S."/>
            <person name="Fitzgerald M."/>
            <person name="Haas B."/>
            <person name="Abouelleil A."/>
            <person name="Alvarado L."/>
            <person name="Arachchi H.M."/>
            <person name="Berlin A.M."/>
            <person name="Chapman S.B."/>
            <person name="Dewar J."/>
            <person name="Goldberg J."/>
            <person name="Griggs A."/>
            <person name="Gujja S."/>
            <person name="Hansen M."/>
            <person name="Howarth C."/>
            <person name="Imamovic A."/>
            <person name="Larimer J."/>
            <person name="McCowan C."/>
            <person name="Murphy C."/>
            <person name="Neiman D."/>
            <person name="Pearson M."/>
            <person name="Priest M."/>
            <person name="Roberts A."/>
            <person name="Saif S."/>
            <person name="Shea T."/>
            <person name="Sisk P."/>
            <person name="Sykes S."/>
            <person name="Wortman J."/>
            <person name="Nusbaum C."/>
            <person name="Birren B."/>
        </authorList>
    </citation>
    <scope>NUCLEOTIDE SEQUENCE [LARGE SCALE GENOMIC DNA]</scope>
    <source>
        <strain evidence="3 4">San Antonio 1</strain>
    </source>
</reference>
<accession>W6ZZG1</accession>
<evidence type="ECO:0000313" key="4">
    <source>
        <dbReference type="Proteomes" id="UP000030640"/>
    </source>
</evidence>